<keyword evidence="1" id="KW-0812">Transmembrane</keyword>
<feature type="transmembrane region" description="Helical" evidence="1">
    <location>
        <begin position="146"/>
        <end position="162"/>
    </location>
</feature>
<feature type="transmembrane region" description="Helical" evidence="1">
    <location>
        <begin position="340"/>
        <end position="360"/>
    </location>
</feature>
<feature type="transmembrane region" description="Helical" evidence="1">
    <location>
        <begin position="57"/>
        <end position="75"/>
    </location>
</feature>
<feature type="transmembrane region" description="Helical" evidence="1">
    <location>
        <begin position="309"/>
        <end position="328"/>
    </location>
</feature>
<feature type="transmembrane region" description="Helical" evidence="1">
    <location>
        <begin position="366"/>
        <end position="386"/>
    </location>
</feature>
<feature type="transmembrane region" description="Helical" evidence="1">
    <location>
        <begin position="398"/>
        <end position="416"/>
    </location>
</feature>
<feature type="transmembrane region" description="Helical" evidence="1">
    <location>
        <begin position="12"/>
        <end position="36"/>
    </location>
</feature>
<dbReference type="AlphaFoldDB" id="A0A0G0LPB6"/>
<evidence type="ECO:0000313" key="2">
    <source>
        <dbReference type="EMBL" id="KKQ89810.1"/>
    </source>
</evidence>
<feature type="transmembrane region" description="Helical" evidence="1">
    <location>
        <begin position="169"/>
        <end position="187"/>
    </location>
</feature>
<keyword evidence="1" id="KW-1133">Transmembrane helix</keyword>
<organism evidence="2 3">
    <name type="scientific">Candidatus Curtissbacteria bacterium GW2011_GWC2_38_9</name>
    <dbReference type="NCBI Taxonomy" id="1618414"/>
    <lineage>
        <taxon>Bacteria</taxon>
        <taxon>Candidatus Curtissiibacteriota</taxon>
    </lineage>
</organism>
<feature type="transmembrane region" description="Helical" evidence="1">
    <location>
        <begin position="269"/>
        <end position="289"/>
    </location>
</feature>
<protein>
    <recommendedName>
        <fullName evidence="4">Glycosyltransferase RgtA/B/C/D-like domain-containing protein</fullName>
    </recommendedName>
</protein>
<accession>A0A0G0LPB6</accession>
<name>A0A0G0LPB6_9BACT</name>
<gene>
    <name evidence="2" type="ORF">UT12_C0007G0007</name>
</gene>
<feature type="transmembrane region" description="Helical" evidence="1">
    <location>
        <begin position="216"/>
        <end position="234"/>
    </location>
</feature>
<evidence type="ECO:0000313" key="3">
    <source>
        <dbReference type="Proteomes" id="UP000034893"/>
    </source>
</evidence>
<feature type="transmembrane region" description="Helical" evidence="1">
    <location>
        <begin position="193"/>
        <end position="209"/>
    </location>
</feature>
<sequence length="581" mass="67633">MTEFAIFLIQNARIPIAILLLFVFLFLLLTLIKPVNSNLISKFNKYFSFKILRVPRPLFLLSLAVFFIWGIWLRIENLGSLEFYGDEFRHVFTAEGFNKTGKFLYWDRTANKPINYIYNRASFYTWQVAQSFKFFGVNETVARTPSVFWGTLFLVVVLIIAYKTEGTGLFTLVFFSQLVFDPTLIWQTRTVRMYTMFYTLFFLIIHLILRLIKGKVTFKNQILLSVLGLLLFFVTYQIHPLTVLLIPTVILFSLYRIQYLKITFSKKKNLLLTLLISAIIFGIFGLRFFGNHIEFSQPNIEYFFLSIKFFAQPLFALILIAVGIVYVLTQRESVQKNQNIFLLVLLISYLGLMIFATNRYNNLRYLFPAVVIVYWFFAQGVIFTIYKAVKILKLGSNSALLIAAVIILLFGVKISIPNLTKNTLFTSVTVANSFPDPGLGYTTKYREIYDYIRVYNPEAKIFSLHGPHQLWYAKGLVVSTVPDIVPNLPPSSKKYFTDENTAISKVKQELDENPEFIVNFENYFKNNNVQWLIVDEKIEPTWFSKMIEKDYQFVELQISKNFNGDENILAFKKNISGQNRK</sequence>
<comment type="caution">
    <text evidence="2">The sequence shown here is derived from an EMBL/GenBank/DDBJ whole genome shotgun (WGS) entry which is preliminary data.</text>
</comment>
<dbReference type="EMBL" id="LBVP01000007">
    <property type="protein sequence ID" value="KKQ89810.1"/>
    <property type="molecule type" value="Genomic_DNA"/>
</dbReference>
<feature type="transmembrane region" description="Helical" evidence="1">
    <location>
        <begin position="240"/>
        <end position="257"/>
    </location>
</feature>
<reference evidence="2 3" key="1">
    <citation type="journal article" date="2015" name="Nature">
        <title>rRNA introns, odd ribosomes, and small enigmatic genomes across a large radiation of phyla.</title>
        <authorList>
            <person name="Brown C.T."/>
            <person name="Hug L.A."/>
            <person name="Thomas B.C."/>
            <person name="Sharon I."/>
            <person name="Castelle C.J."/>
            <person name="Singh A."/>
            <person name="Wilkins M.J."/>
            <person name="Williams K.H."/>
            <person name="Banfield J.F."/>
        </authorList>
    </citation>
    <scope>NUCLEOTIDE SEQUENCE [LARGE SCALE GENOMIC DNA]</scope>
</reference>
<proteinExistence type="predicted"/>
<dbReference type="Proteomes" id="UP000034893">
    <property type="component" value="Unassembled WGS sequence"/>
</dbReference>
<evidence type="ECO:0008006" key="4">
    <source>
        <dbReference type="Google" id="ProtNLM"/>
    </source>
</evidence>
<evidence type="ECO:0000256" key="1">
    <source>
        <dbReference type="SAM" id="Phobius"/>
    </source>
</evidence>
<keyword evidence="1" id="KW-0472">Membrane</keyword>